<dbReference type="PROSITE" id="PS51257">
    <property type="entry name" value="PROKAR_LIPOPROTEIN"/>
    <property type="match status" value="1"/>
</dbReference>
<dbReference type="Proteomes" id="UP001054897">
    <property type="component" value="Chromosome"/>
</dbReference>
<dbReference type="Gene3D" id="3.90.1580.10">
    <property type="entry name" value="paralog of FGE (formylglycine-generating enzyme)"/>
    <property type="match status" value="1"/>
</dbReference>
<keyword evidence="6" id="KW-1185">Reference proteome</keyword>
<dbReference type="RefSeq" id="WP_129482657.1">
    <property type="nucleotide sequence ID" value="NZ_CP099397.1"/>
</dbReference>
<keyword evidence="1" id="KW-0175">Coiled coil</keyword>
<evidence type="ECO:0000313" key="6">
    <source>
        <dbReference type="Proteomes" id="UP001054897"/>
    </source>
</evidence>
<dbReference type="PANTHER" id="PTHR23150:SF19">
    <property type="entry name" value="FORMYLGLYCINE-GENERATING ENZYME"/>
    <property type="match status" value="1"/>
</dbReference>
<dbReference type="InterPro" id="IPR051043">
    <property type="entry name" value="Sulfatase_Mod_Factor_Kinase"/>
</dbReference>
<accession>A0ABY5AEE8</accession>
<reference evidence="5" key="1">
    <citation type="submission" date="2022-06" db="EMBL/GenBank/DDBJ databases">
        <title>Complete genome of Pseudomonas hydrolytica DSWY01T.</title>
        <authorList>
            <person name="Jung J."/>
            <person name="Jeon C.O."/>
        </authorList>
    </citation>
    <scope>NUCLEOTIDE SEQUENCE</scope>
    <source>
        <strain evidence="5">DSWY01</strain>
    </source>
</reference>
<evidence type="ECO:0000256" key="3">
    <source>
        <dbReference type="SAM" id="SignalP"/>
    </source>
</evidence>
<feature type="coiled-coil region" evidence="1">
    <location>
        <begin position="454"/>
        <end position="513"/>
    </location>
</feature>
<name>A0ABY5AEE8_9GAMM</name>
<evidence type="ECO:0000256" key="1">
    <source>
        <dbReference type="SAM" id="Coils"/>
    </source>
</evidence>
<gene>
    <name evidence="5" type="ORF">L1F06_011240</name>
</gene>
<sequence>MSRGHWALLLPALLVLGCSEGEQAKPVAAQAQAAEEAAPQEAPPTPSPQPSAAAQAPGTPQNYNPKPLEDDVALPLPCGGEMVFRHVYILARGTLDDREISLGYPFNEGDPGYQQSFISGYRRDFINGQFVVEDLPEDWRSRIAPTLPIRQDDELLKPMLYFVGKYEVTERQYQQVMDQAPALAGAGEEVCTPVAGGVMARRPKVNLSRFEAERFAAVYSAWLLRHHRERLPISGRGSNPEDGGVGFVRLPTEVEWEFAARGGHAVSRQELEGRLFPRREEGVEGDGPLADWAVFTQVAGGTGQGARLLPVGSRKPNPLGLHDVIGNAAEMVHDPFQMVHAGRRQGTYGGFVVKGGNYLEGEMTLFTGMRREYPSFAADGSEQRNETTGFRVALGALSAPRSRYQELFEQWQREGRLAGLTDEIEAADDPTLLLDSIIAGSDDPELQARLALINEELKRNVSLIAQQRQEAAANLIQSAALVAETVNNYNIRLTNLQNSLNQARQAKDQTAVKLYESAIANGRSALDGAVSIYIDNLATGTRYSDAVIQAQFQRTRQELERQPVLGKSLVKRATLFVKHVGEYRQQRRADPAAILKELLAP</sequence>
<feature type="chain" id="PRO_5046289025" evidence="3">
    <location>
        <begin position="25"/>
        <end position="601"/>
    </location>
</feature>
<organism evidence="5 6">
    <name type="scientific">Ectopseudomonas hydrolytica</name>
    <dbReference type="NCBI Taxonomy" id="2493633"/>
    <lineage>
        <taxon>Bacteria</taxon>
        <taxon>Pseudomonadati</taxon>
        <taxon>Pseudomonadota</taxon>
        <taxon>Gammaproteobacteria</taxon>
        <taxon>Pseudomonadales</taxon>
        <taxon>Pseudomonadaceae</taxon>
        <taxon>Ectopseudomonas</taxon>
    </lineage>
</organism>
<dbReference type="Pfam" id="PF03781">
    <property type="entry name" value="FGE-sulfatase"/>
    <property type="match status" value="1"/>
</dbReference>
<feature type="region of interest" description="Disordered" evidence="2">
    <location>
        <begin position="27"/>
        <end position="70"/>
    </location>
</feature>
<dbReference type="InterPro" id="IPR042095">
    <property type="entry name" value="SUMF_sf"/>
</dbReference>
<evidence type="ECO:0000259" key="4">
    <source>
        <dbReference type="Pfam" id="PF03781"/>
    </source>
</evidence>
<feature type="signal peptide" evidence="3">
    <location>
        <begin position="1"/>
        <end position="24"/>
    </location>
</feature>
<dbReference type="PANTHER" id="PTHR23150">
    <property type="entry name" value="SULFATASE MODIFYING FACTOR 1, 2"/>
    <property type="match status" value="1"/>
</dbReference>
<feature type="domain" description="Sulfatase-modifying factor enzyme-like" evidence="4">
    <location>
        <begin position="161"/>
        <end position="393"/>
    </location>
</feature>
<feature type="compositionally biased region" description="Low complexity" evidence="2">
    <location>
        <begin position="50"/>
        <end position="61"/>
    </location>
</feature>
<dbReference type="EMBL" id="CP099397">
    <property type="protein sequence ID" value="USR41960.1"/>
    <property type="molecule type" value="Genomic_DNA"/>
</dbReference>
<dbReference type="GeneID" id="300081553"/>
<proteinExistence type="predicted"/>
<evidence type="ECO:0000313" key="5">
    <source>
        <dbReference type="EMBL" id="USR41960.1"/>
    </source>
</evidence>
<dbReference type="SUPFAM" id="SSF56436">
    <property type="entry name" value="C-type lectin-like"/>
    <property type="match status" value="1"/>
</dbReference>
<dbReference type="InterPro" id="IPR016187">
    <property type="entry name" value="CTDL_fold"/>
</dbReference>
<keyword evidence="3" id="KW-0732">Signal</keyword>
<feature type="compositionally biased region" description="Low complexity" evidence="2">
    <location>
        <begin position="27"/>
        <end position="40"/>
    </location>
</feature>
<protein>
    <submittedName>
        <fullName evidence="5">Formylglycine-generating enzyme family protein</fullName>
    </submittedName>
</protein>
<dbReference type="InterPro" id="IPR005532">
    <property type="entry name" value="SUMF_dom"/>
</dbReference>
<evidence type="ECO:0000256" key="2">
    <source>
        <dbReference type="SAM" id="MobiDB-lite"/>
    </source>
</evidence>